<accession>A0A3S5A6U4</accession>
<reference evidence="1" key="1">
    <citation type="submission" date="2018-11" db="EMBL/GenBank/DDBJ databases">
        <authorList>
            <consortium name="Pathogen Informatics"/>
        </authorList>
    </citation>
    <scope>NUCLEOTIDE SEQUENCE</scope>
</reference>
<dbReference type="AlphaFoldDB" id="A0A3S5A6U4"/>
<sequence length="144" mass="16400">MARRVCMYRSDDDTPHSFAANMSWWRRLSTKHVEHSSRLFARAVVRSFAEPVLVEFAKNVVLGSPINLSAPHSPSPSPSPSSLQADMKTNWASLMRHQPHGIQQNIHLRVYLCVCLCECVRVCIFADTHTHTHNRTAVRRPGER</sequence>
<gene>
    <name evidence="1" type="ORF">PXEA_LOCUS22776</name>
</gene>
<evidence type="ECO:0000313" key="2">
    <source>
        <dbReference type="Proteomes" id="UP000784294"/>
    </source>
</evidence>
<comment type="caution">
    <text evidence="1">The sequence shown here is derived from an EMBL/GenBank/DDBJ whole genome shotgun (WGS) entry which is preliminary data.</text>
</comment>
<dbReference type="Proteomes" id="UP000784294">
    <property type="component" value="Unassembled WGS sequence"/>
</dbReference>
<evidence type="ECO:0000313" key="1">
    <source>
        <dbReference type="EMBL" id="VEL29336.1"/>
    </source>
</evidence>
<dbReference type="EMBL" id="CAAALY010102206">
    <property type="protein sequence ID" value="VEL29336.1"/>
    <property type="molecule type" value="Genomic_DNA"/>
</dbReference>
<keyword evidence="2" id="KW-1185">Reference proteome</keyword>
<organism evidence="1 2">
    <name type="scientific">Protopolystoma xenopodis</name>
    <dbReference type="NCBI Taxonomy" id="117903"/>
    <lineage>
        <taxon>Eukaryota</taxon>
        <taxon>Metazoa</taxon>
        <taxon>Spiralia</taxon>
        <taxon>Lophotrochozoa</taxon>
        <taxon>Platyhelminthes</taxon>
        <taxon>Monogenea</taxon>
        <taxon>Polyopisthocotylea</taxon>
        <taxon>Polystomatidea</taxon>
        <taxon>Polystomatidae</taxon>
        <taxon>Protopolystoma</taxon>
    </lineage>
</organism>
<name>A0A3S5A6U4_9PLAT</name>
<protein>
    <submittedName>
        <fullName evidence="1">Uncharacterized protein</fullName>
    </submittedName>
</protein>
<proteinExistence type="predicted"/>